<dbReference type="EMBL" id="CAESAM010000022">
    <property type="protein sequence ID" value="CAB4336574.1"/>
    <property type="molecule type" value="Genomic_DNA"/>
</dbReference>
<dbReference type="Pfam" id="PF07736">
    <property type="entry name" value="CM_1"/>
    <property type="match status" value="1"/>
</dbReference>
<accession>A0A6J6CPJ5</accession>
<dbReference type="EMBL" id="CAEZSY010000041">
    <property type="protein sequence ID" value="CAB4552299.1"/>
    <property type="molecule type" value="Genomic_DNA"/>
</dbReference>
<dbReference type="EMBL" id="CAEZWN010000047">
    <property type="protein sequence ID" value="CAB4655505.1"/>
    <property type="molecule type" value="Genomic_DNA"/>
</dbReference>
<dbReference type="PIRSF" id="PIRSF005965">
    <property type="entry name" value="Chor_mut_AroH"/>
    <property type="match status" value="1"/>
</dbReference>
<dbReference type="InterPro" id="IPR035959">
    <property type="entry name" value="RutC-like_sf"/>
</dbReference>
<sequence>MKTRGVRGATQVPGNSALDIKDGVVELLNNMISENAIQIDDLISIIFTATVDLDADFPAVAAREIGLGQVPLLCGVEIDVPGALPRVIRVLMHINSDKDLSQIKHIYLRGATSLRKDLAQ</sequence>
<evidence type="ECO:0000313" key="4">
    <source>
        <dbReference type="EMBL" id="CAB4655505.1"/>
    </source>
</evidence>
<dbReference type="GO" id="GO:0004106">
    <property type="term" value="F:chorismate mutase activity"/>
    <property type="evidence" value="ECO:0007669"/>
    <property type="project" value="TreeGrafter"/>
</dbReference>
<evidence type="ECO:0000313" key="7">
    <source>
        <dbReference type="EMBL" id="CAB5146873.1"/>
    </source>
</evidence>
<dbReference type="GO" id="GO:0046417">
    <property type="term" value="P:chorismate metabolic process"/>
    <property type="evidence" value="ECO:0007669"/>
    <property type="project" value="TreeGrafter"/>
</dbReference>
<evidence type="ECO:0000313" key="5">
    <source>
        <dbReference type="EMBL" id="CAB4694714.1"/>
    </source>
</evidence>
<dbReference type="Gene3D" id="3.30.1330.40">
    <property type="entry name" value="RutC-like"/>
    <property type="match status" value="1"/>
</dbReference>
<name>A0A6J6CPJ5_9ZZZZ</name>
<protein>
    <submittedName>
        <fullName evidence="2">Unannotated protein</fullName>
    </submittedName>
</protein>
<evidence type="ECO:0000313" key="6">
    <source>
        <dbReference type="EMBL" id="CAB4806463.1"/>
    </source>
</evidence>
<dbReference type="InterPro" id="IPR008243">
    <property type="entry name" value="Chorismate_mutase_AroH"/>
</dbReference>
<dbReference type="CDD" id="cd02185">
    <property type="entry name" value="AroH"/>
    <property type="match status" value="1"/>
</dbReference>
<dbReference type="AlphaFoldDB" id="A0A6J6CPJ5"/>
<dbReference type="EMBL" id="CAFAAW010000020">
    <property type="protein sequence ID" value="CAB4806463.1"/>
    <property type="molecule type" value="Genomic_DNA"/>
</dbReference>
<proteinExistence type="predicted"/>
<dbReference type="PANTHER" id="PTHR21164:SF0">
    <property type="entry name" value="CHORISMATE MUTASE AROH"/>
    <property type="match status" value="1"/>
</dbReference>
<dbReference type="NCBIfam" id="TIGR01796">
    <property type="entry name" value="CM_mono_aroH"/>
    <property type="match status" value="1"/>
</dbReference>
<evidence type="ECO:0000313" key="3">
    <source>
        <dbReference type="EMBL" id="CAB4604865.1"/>
    </source>
</evidence>
<evidence type="ECO:0000313" key="2">
    <source>
        <dbReference type="EMBL" id="CAB4552299.1"/>
    </source>
</evidence>
<dbReference type="SUPFAM" id="SSF55298">
    <property type="entry name" value="YjgF-like"/>
    <property type="match status" value="1"/>
</dbReference>
<dbReference type="EMBL" id="CAFBSA010000052">
    <property type="protein sequence ID" value="CAB5146873.1"/>
    <property type="molecule type" value="Genomic_DNA"/>
</dbReference>
<dbReference type="PROSITE" id="PS51167">
    <property type="entry name" value="CHORISMATE_MUT_1"/>
    <property type="match status" value="1"/>
</dbReference>
<reference evidence="2" key="1">
    <citation type="submission" date="2020-05" db="EMBL/GenBank/DDBJ databases">
        <authorList>
            <person name="Chiriac C."/>
            <person name="Salcher M."/>
            <person name="Ghai R."/>
            <person name="Kavagutti S V."/>
        </authorList>
    </citation>
    <scope>NUCLEOTIDE SEQUENCE</scope>
</reference>
<organism evidence="2">
    <name type="scientific">freshwater metagenome</name>
    <dbReference type="NCBI Taxonomy" id="449393"/>
    <lineage>
        <taxon>unclassified sequences</taxon>
        <taxon>metagenomes</taxon>
        <taxon>ecological metagenomes</taxon>
    </lineage>
</organism>
<dbReference type="EMBL" id="CAEZUT010000013">
    <property type="protein sequence ID" value="CAB4604865.1"/>
    <property type="molecule type" value="Genomic_DNA"/>
</dbReference>
<gene>
    <name evidence="2" type="ORF">UFOPK1509_00400</name>
    <name evidence="3" type="ORF">UFOPK1854_00210</name>
    <name evidence="4" type="ORF">UFOPK2252_00608</name>
    <name evidence="5" type="ORF">UFOPK2592_00416</name>
    <name evidence="6" type="ORF">UFOPK3120_00310</name>
    <name evidence="1" type="ORF">UFOPK4171_00412</name>
    <name evidence="7" type="ORF">UFOPK4442_00392</name>
</gene>
<dbReference type="EMBL" id="CAEZXU010000018">
    <property type="protein sequence ID" value="CAB4694714.1"/>
    <property type="molecule type" value="Genomic_DNA"/>
</dbReference>
<evidence type="ECO:0000313" key="1">
    <source>
        <dbReference type="EMBL" id="CAB4336574.1"/>
    </source>
</evidence>
<dbReference type="PANTHER" id="PTHR21164">
    <property type="entry name" value="CHORISMATE MUTASE"/>
    <property type="match status" value="1"/>
</dbReference>